<name>A0ABQ5LTG4_9RHOB</name>
<protein>
    <submittedName>
        <fullName evidence="2">Uncharacterized protein</fullName>
    </submittedName>
</protein>
<keyword evidence="3" id="KW-1185">Reference proteome</keyword>
<reference evidence="2" key="1">
    <citation type="journal article" date="2023" name="Int. J. Syst. Evol. Microbiol.">
        <title>Sinisalibacter aestuarii sp. nov., isolated from estuarine sediment of the Arakawa River.</title>
        <authorList>
            <person name="Arafat S.T."/>
            <person name="Hirano S."/>
            <person name="Sato A."/>
            <person name="Takeuchi K."/>
            <person name="Yasuda T."/>
            <person name="Terahara T."/>
            <person name="Hamada M."/>
            <person name="Kobayashi T."/>
        </authorList>
    </citation>
    <scope>NUCLEOTIDE SEQUENCE</scope>
    <source>
        <strain evidence="2">B-399</strain>
    </source>
</reference>
<feature type="region of interest" description="Disordered" evidence="1">
    <location>
        <begin position="106"/>
        <end position="125"/>
    </location>
</feature>
<evidence type="ECO:0000313" key="3">
    <source>
        <dbReference type="Proteomes" id="UP001144205"/>
    </source>
</evidence>
<accession>A0ABQ5LTG4</accession>
<dbReference type="Proteomes" id="UP001144205">
    <property type="component" value="Unassembled WGS sequence"/>
</dbReference>
<comment type="caution">
    <text evidence="2">The sequence shown here is derived from an EMBL/GenBank/DDBJ whole genome shotgun (WGS) entry which is preliminary data.</text>
</comment>
<evidence type="ECO:0000256" key="1">
    <source>
        <dbReference type="SAM" id="MobiDB-lite"/>
    </source>
</evidence>
<dbReference type="RefSeq" id="WP_281841677.1">
    <property type="nucleotide sequence ID" value="NZ_BROH01000003.1"/>
</dbReference>
<proteinExistence type="predicted"/>
<organism evidence="2 3">
    <name type="scientific">Sinisalibacter aestuarii</name>
    <dbReference type="NCBI Taxonomy" id="2949426"/>
    <lineage>
        <taxon>Bacteria</taxon>
        <taxon>Pseudomonadati</taxon>
        <taxon>Pseudomonadota</taxon>
        <taxon>Alphaproteobacteria</taxon>
        <taxon>Rhodobacterales</taxon>
        <taxon>Roseobacteraceae</taxon>
        <taxon>Sinisalibacter</taxon>
    </lineage>
</organism>
<gene>
    <name evidence="2" type="ORF">STA1M1_15690</name>
</gene>
<evidence type="ECO:0000313" key="2">
    <source>
        <dbReference type="EMBL" id="GKY87700.1"/>
    </source>
</evidence>
<sequence length="125" mass="12962">MDGSGEAIALGTLLARLAGELDEAAAGCLTVQAAISTLLDRADHPDLGEDIHMLQDVDRLQQTLRALAGVLALAAAAAPDTPVQRSDIARSTRLASLAERLFPARSAAPARKTGPRPAAPGITWF</sequence>
<dbReference type="EMBL" id="BROH01000003">
    <property type="protein sequence ID" value="GKY87700.1"/>
    <property type="molecule type" value="Genomic_DNA"/>
</dbReference>